<gene>
    <name evidence="2" type="ORF">COB67_01410</name>
</gene>
<reference evidence="3" key="1">
    <citation type="submission" date="2017-08" db="EMBL/GenBank/DDBJ databases">
        <title>A dynamic microbial community with high functional redundancy inhabits the cold, oxic subseafloor aquifer.</title>
        <authorList>
            <person name="Tully B.J."/>
            <person name="Wheat C.G."/>
            <person name="Glazer B.T."/>
            <person name="Huber J.A."/>
        </authorList>
    </citation>
    <scope>NUCLEOTIDE SEQUENCE [LARGE SCALE GENOMIC DNA]</scope>
</reference>
<feature type="chain" id="PRO_5012969399" evidence="1">
    <location>
        <begin position="23"/>
        <end position="418"/>
    </location>
</feature>
<dbReference type="AlphaFoldDB" id="A0A2A4TBX1"/>
<keyword evidence="1" id="KW-0732">Signal</keyword>
<evidence type="ECO:0000256" key="1">
    <source>
        <dbReference type="SAM" id="SignalP"/>
    </source>
</evidence>
<comment type="caution">
    <text evidence="2">The sequence shown here is derived from an EMBL/GenBank/DDBJ whole genome shotgun (WGS) entry which is preliminary data.</text>
</comment>
<accession>A0A2A4TBX1</accession>
<protein>
    <submittedName>
        <fullName evidence="2">Uncharacterized protein</fullName>
    </submittedName>
</protein>
<evidence type="ECO:0000313" key="3">
    <source>
        <dbReference type="Proteomes" id="UP000218113"/>
    </source>
</evidence>
<dbReference type="EMBL" id="NVSR01000003">
    <property type="protein sequence ID" value="PCI30635.1"/>
    <property type="molecule type" value="Genomic_DNA"/>
</dbReference>
<organism evidence="2 3">
    <name type="scientific">SAR324 cluster bacterium</name>
    <dbReference type="NCBI Taxonomy" id="2024889"/>
    <lineage>
        <taxon>Bacteria</taxon>
        <taxon>Deltaproteobacteria</taxon>
        <taxon>SAR324 cluster</taxon>
    </lineage>
</organism>
<evidence type="ECO:0000313" key="2">
    <source>
        <dbReference type="EMBL" id="PCI30635.1"/>
    </source>
</evidence>
<proteinExistence type="predicted"/>
<feature type="signal peptide" evidence="1">
    <location>
        <begin position="1"/>
        <end position="22"/>
    </location>
</feature>
<sequence length="418" mass="45010">MTIRFHKSLLWISAFLLLVSCADPDKDTCEQDQLDGNWQAIVDSNQCNAEQKGEAYLALGGFDYFKFATSGDQPLAKTLNLTSTADAETKFGYFEKAKNEVESSYKTGTNAEKTIFFLGSFLTLYTRLIKDLDTGTGSATAVDGKVETEEVDNFVGSGLSTPSGSDADGSTMTKTDFIQFQISDGYYIFDSTTANNVPPSVYADTEADGSADNSTSLFDNSNPQKFLPNNWLAANQVVYLEKLEDPFSGGVNTNNITTFMGDLITDLTDLENSLLALGVDSDSDSIKDINDFKTKLDNGATCPSLVSNPNLKIAELFVKNTQETSIGNYADTNLFTVAELVGQGEADTSTDSIPGFAGTIGIKMLFRQNSTTTIPYWSDASTDVKSAMTRIKGLGSNSASKNDGIITLSEVICAAELL</sequence>
<dbReference type="Proteomes" id="UP000218113">
    <property type="component" value="Unassembled WGS sequence"/>
</dbReference>
<name>A0A2A4TBX1_9DELT</name>
<dbReference type="PROSITE" id="PS51257">
    <property type="entry name" value="PROKAR_LIPOPROTEIN"/>
    <property type="match status" value="1"/>
</dbReference>